<dbReference type="AlphaFoldDB" id="A0A3M6XFS3"/>
<organism evidence="3 4">
    <name type="scientific">Hortaea werneckii</name>
    <name type="common">Black yeast</name>
    <name type="synonym">Cladosporium werneckii</name>
    <dbReference type="NCBI Taxonomy" id="91943"/>
    <lineage>
        <taxon>Eukaryota</taxon>
        <taxon>Fungi</taxon>
        <taxon>Dikarya</taxon>
        <taxon>Ascomycota</taxon>
        <taxon>Pezizomycotina</taxon>
        <taxon>Dothideomycetes</taxon>
        <taxon>Dothideomycetidae</taxon>
        <taxon>Mycosphaerellales</taxon>
        <taxon>Teratosphaeriaceae</taxon>
        <taxon>Hortaea</taxon>
    </lineage>
</organism>
<evidence type="ECO:0000256" key="2">
    <source>
        <dbReference type="SAM" id="SignalP"/>
    </source>
</evidence>
<comment type="caution">
    <text evidence="3">The sequence shown here is derived from an EMBL/GenBank/DDBJ whole genome shotgun (WGS) entry which is preliminary data.</text>
</comment>
<gene>
    <name evidence="3" type="ORF">D0869_00693</name>
</gene>
<accession>A0A3M6XFS3</accession>
<name>A0A3M6XFS3_HORWE</name>
<sequence>MLSISACFVGLTLVAARAVAQNTAEECFADGYVNPCMGFAMDFHDGGSYFQNISSSDDFTFSSQFEGCQADAFANNLLVDPNGDQYLCTDTDIFPEDTTGTSTCPLEKQQMWSGDWTVVIISNNGEKGCPIAIQRDFELTVAEPSTEMYTPTVTIPTGNAFHSYEYLLLLTHSSDYTCGNQHIGHDDDGLADTHIDRHKSKIHPQTHYDHQTQTGDDHEDRDNCLPHRATQKDKKATITPTLVTAAALQITTIPEPTPKPRMRRAPLDAEGRLLEKQAFVAERRAWLEEKWQLKKRGLDVATTTITESDVNLQIQHDNFNLDRSGNNNDHHFRSYYDEYTTNDDYALERENNSIPSNRHCGKPLVQSSNLCSSFTKHSFFSFFSFQPTPTKTKTKYTFTTTTVSTKTLSPTFTITVRTAPAAASASCTKRGGKMV</sequence>
<feature type="signal peptide" evidence="2">
    <location>
        <begin position="1"/>
        <end position="20"/>
    </location>
</feature>
<dbReference type="OrthoDB" id="3937708at2759"/>
<protein>
    <recommendedName>
        <fullName evidence="5">Autophagy-related protein 27</fullName>
    </recommendedName>
</protein>
<feature type="chain" id="PRO_5018053167" description="Autophagy-related protein 27" evidence="2">
    <location>
        <begin position="21"/>
        <end position="435"/>
    </location>
</feature>
<dbReference type="EMBL" id="QWIJ01000022">
    <property type="protein sequence ID" value="RMX89684.1"/>
    <property type="molecule type" value="Genomic_DNA"/>
</dbReference>
<reference evidence="3 4" key="1">
    <citation type="journal article" date="2018" name="BMC Genomics">
        <title>Genomic evidence for intraspecific hybridization in a clonal and extremely halotolerant yeast.</title>
        <authorList>
            <person name="Gostincar C."/>
            <person name="Stajich J.E."/>
            <person name="Zupancic J."/>
            <person name="Zalar P."/>
            <person name="Gunde-Cimerman N."/>
        </authorList>
    </citation>
    <scope>NUCLEOTIDE SEQUENCE [LARGE SCALE GENOMIC DNA]</scope>
    <source>
        <strain evidence="3 4">EXF-6656</strain>
    </source>
</reference>
<proteinExistence type="predicted"/>
<evidence type="ECO:0000313" key="4">
    <source>
        <dbReference type="Proteomes" id="UP000281245"/>
    </source>
</evidence>
<evidence type="ECO:0008006" key="5">
    <source>
        <dbReference type="Google" id="ProtNLM"/>
    </source>
</evidence>
<evidence type="ECO:0000256" key="1">
    <source>
        <dbReference type="SAM" id="MobiDB-lite"/>
    </source>
</evidence>
<keyword evidence="2" id="KW-0732">Signal</keyword>
<feature type="region of interest" description="Disordered" evidence="1">
    <location>
        <begin position="201"/>
        <end position="235"/>
    </location>
</feature>
<evidence type="ECO:0000313" key="3">
    <source>
        <dbReference type="EMBL" id="RMX89684.1"/>
    </source>
</evidence>
<dbReference type="Proteomes" id="UP000281245">
    <property type="component" value="Unassembled WGS sequence"/>
</dbReference>
<feature type="compositionally biased region" description="Basic and acidic residues" evidence="1">
    <location>
        <begin position="206"/>
        <end position="235"/>
    </location>
</feature>